<keyword evidence="8" id="KW-0408">Iron</keyword>
<evidence type="ECO:0000256" key="2">
    <source>
        <dbReference type="ARBA" id="ARBA00011595"/>
    </source>
</evidence>
<dbReference type="PANTHER" id="PTHR43724:SF1">
    <property type="entry name" value="PYRUVATE SYNTHASE SUBUNIT PORD"/>
    <property type="match status" value="1"/>
</dbReference>
<dbReference type="AlphaFoldDB" id="A0A8T4KTE0"/>
<evidence type="ECO:0000256" key="3">
    <source>
        <dbReference type="ARBA" id="ARBA00022448"/>
    </source>
</evidence>
<dbReference type="InterPro" id="IPR017900">
    <property type="entry name" value="4Fe4S_Fe_S_CS"/>
</dbReference>
<keyword evidence="4" id="KW-0004">4Fe-4S</keyword>
<keyword evidence="3" id="KW-0813">Transport</keyword>
<dbReference type="GO" id="GO:0051539">
    <property type="term" value="F:4 iron, 4 sulfur cluster binding"/>
    <property type="evidence" value="ECO:0007669"/>
    <property type="project" value="UniProtKB-KW"/>
</dbReference>
<dbReference type="InterPro" id="IPR053389">
    <property type="entry name" value="Pyruvate_synthase_PorD"/>
</dbReference>
<evidence type="ECO:0000256" key="1">
    <source>
        <dbReference type="ARBA" id="ARBA00001966"/>
    </source>
</evidence>
<feature type="domain" description="4Fe-4S ferredoxin-type" evidence="13">
    <location>
        <begin position="35"/>
        <end position="64"/>
    </location>
</feature>
<dbReference type="InterPro" id="IPR011898">
    <property type="entry name" value="PorD_KorD"/>
</dbReference>
<reference evidence="14" key="1">
    <citation type="submission" date="2021-03" db="EMBL/GenBank/DDBJ databases">
        <authorList>
            <person name="Jaffe A."/>
        </authorList>
    </citation>
    <scope>NUCLEOTIDE SEQUENCE</scope>
    <source>
        <strain evidence="14">RIFCSPHIGHO2_01_FULL_AR10_44_11</strain>
    </source>
</reference>
<organism evidence="14 15">
    <name type="scientific">Candidatus Iainarchaeum sp</name>
    <dbReference type="NCBI Taxonomy" id="3101447"/>
    <lineage>
        <taxon>Archaea</taxon>
        <taxon>Candidatus Iainarchaeota</taxon>
        <taxon>Candidatus Iainarchaeia</taxon>
        <taxon>Candidatus Iainarchaeales</taxon>
        <taxon>Candidatus Iainarchaeaceae</taxon>
        <taxon>Candidatus Iainarchaeum</taxon>
    </lineage>
</organism>
<name>A0A8T4KTE0_9ARCH</name>
<keyword evidence="7" id="KW-0249">Electron transport</keyword>
<dbReference type="NCBIfam" id="NF040684">
    <property type="entry name" value="PorD_Arch"/>
    <property type="match status" value="1"/>
</dbReference>
<keyword evidence="9" id="KW-0411">Iron-sulfur</keyword>
<dbReference type="Gene3D" id="3.30.70.20">
    <property type="match status" value="2"/>
</dbReference>
<accession>A0A8T4KTE0</accession>
<evidence type="ECO:0000259" key="13">
    <source>
        <dbReference type="PROSITE" id="PS51379"/>
    </source>
</evidence>
<dbReference type="EMBL" id="JAGVWD010000015">
    <property type="protein sequence ID" value="MBS3057214.1"/>
    <property type="molecule type" value="Genomic_DNA"/>
</dbReference>
<evidence type="ECO:0000256" key="5">
    <source>
        <dbReference type="ARBA" id="ARBA00022723"/>
    </source>
</evidence>
<evidence type="ECO:0000256" key="11">
    <source>
        <dbReference type="ARBA" id="ARBA00044816"/>
    </source>
</evidence>
<reference evidence="14" key="2">
    <citation type="submission" date="2021-05" db="EMBL/GenBank/DDBJ databases">
        <title>Protein family content uncovers lineage relationships and bacterial pathway maintenance mechanisms in DPANN archaea.</title>
        <authorList>
            <person name="Castelle C.J."/>
            <person name="Meheust R."/>
            <person name="Jaffe A.L."/>
            <person name="Seitz K."/>
            <person name="Gong X."/>
            <person name="Baker B.J."/>
            <person name="Banfield J.F."/>
        </authorList>
    </citation>
    <scope>NUCLEOTIDE SEQUENCE</scope>
    <source>
        <strain evidence="14">RIFCSPHIGHO2_01_FULL_AR10_44_11</strain>
    </source>
</reference>
<protein>
    <recommendedName>
        <fullName evidence="10">Pyruvate synthase subunit PorD</fullName>
    </recommendedName>
    <alternativeName>
        <fullName evidence="12">Pyruvate oxidoreductase delta chain</fullName>
    </alternativeName>
    <alternativeName>
        <fullName evidence="11">Pyruvic-ferredoxin oxidoreductase subunit delta</fullName>
    </alternativeName>
</protein>
<proteinExistence type="predicted"/>
<dbReference type="PANTHER" id="PTHR43724">
    <property type="entry name" value="PYRUVATE SYNTHASE SUBUNIT PORD"/>
    <property type="match status" value="1"/>
</dbReference>
<dbReference type="InterPro" id="IPR017896">
    <property type="entry name" value="4Fe4S_Fe-S-bd"/>
</dbReference>
<dbReference type="SUPFAM" id="SSF54862">
    <property type="entry name" value="4Fe-4S ferredoxins"/>
    <property type="match status" value="1"/>
</dbReference>
<dbReference type="GO" id="GO:0046872">
    <property type="term" value="F:metal ion binding"/>
    <property type="evidence" value="ECO:0007669"/>
    <property type="project" value="UniProtKB-KW"/>
</dbReference>
<comment type="caution">
    <text evidence="14">The sequence shown here is derived from an EMBL/GenBank/DDBJ whole genome shotgun (WGS) entry which is preliminary data.</text>
</comment>
<evidence type="ECO:0000256" key="10">
    <source>
        <dbReference type="ARBA" id="ARBA00044788"/>
    </source>
</evidence>
<keyword evidence="6" id="KW-0677">Repeat</keyword>
<keyword evidence="5" id="KW-0479">Metal-binding</keyword>
<dbReference type="PROSITE" id="PS00198">
    <property type="entry name" value="4FE4S_FER_1"/>
    <property type="match status" value="1"/>
</dbReference>
<dbReference type="Pfam" id="PF14697">
    <property type="entry name" value="Fer4_21"/>
    <property type="match status" value="1"/>
</dbReference>
<evidence type="ECO:0000256" key="12">
    <source>
        <dbReference type="ARBA" id="ARBA00044818"/>
    </source>
</evidence>
<dbReference type="NCBIfam" id="TIGR02179">
    <property type="entry name" value="PorD_KorD"/>
    <property type="match status" value="1"/>
</dbReference>
<evidence type="ECO:0000256" key="9">
    <source>
        <dbReference type="ARBA" id="ARBA00023014"/>
    </source>
</evidence>
<gene>
    <name evidence="14" type="ORF">J4415_01140</name>
</gene>
<comment type="cofactor">
    <cofactor evidence="1">
        <name>[4Fe-4S] cluster</name>
        <dbReference type="ChEBI" id="CHEBI:49883"/>
    </cofactor>
</comment>
<dbReference type="PROSITE" id="PS51379">
    <property type="entry name" value="4FE4S_FER_2"/>
    <property type="match status" value="2"/>
</dbReference>
<evidence type="ECO:0000256" key="8">
    <source>
        <dbReference type="ARBA" id="ARBA00023004"/>
    </source>
</evidence>
<sequence length="96" mass="10639">MQNKKINKGHKLLIGAVIDEPGSSERNKTGGWRTFIPIIDQEKCIKCGICWMDCPDMAIKKNPNGTFTIDYAFCKGCGICAKQCPTKVISMKLEGK</sequence>
<dbReference type="GO" id="GO:0016625">
    <property type="term" value="F:oxidoreductase activity, acting on the aldehyde or oxo group of donors, iron-sulfur protein as acceptor"/>
    <property type="evidence" value="ECO:0007669"/>
    <property type="project" value="InterPro"/>
</dbReference>
<comment type="subunit">
    <text evidence="2">Heterotetramer of one alpha, one beta, one delta and one gamma chain.</text>
</comment>
<dbReference type="Proteomes" id="UP000677687">
    <property type="component" value="Unassembled WGS sequence"/>
</dbReference>
<feature type="domain" description="4Fe-4S ferredoxin-type" evidence="13">
    <location>
        <begin position="65"/>
        <end position="94"/>
    </location>
</feature>
<evidence type="ECO:0000313" key="15">
    <source>
        <dbReference type="Proteomes" id="UP000677687"/>
    </source>
</evidence>
<evidence type="ECO:0000313" key="14">
    <source>
        <dbReference type="EMBL" id="MBS3057214.1"/>
    </source>
</evidence>
<evidence type="ECO:0000256" key="7">
    <source>
        <dbReference type="ARBA" id="ARBA00022982"/>
    </source>
</evidence>
<evidence type="ECO:0000256" key="6">
    <source>
        <dbReference type="ARBA" id="ARBA00022737"/>
    </source>
</evidence>
<evidence type="ECO:0000256" key="4">
    <source>
        <dbReference type="ARBA" id="ARBA00022485"/>
    </source>
</evidence>